<evidence type="ECO:0000313" key="1">
    <source>
        <dbReference type="EMBL" id="SPS05234.1"/>
    </source>
</evidence>
<name>A0A2X0RCA7_9PROT</name>
<dbReference type="Gene3D" id="3.40.50.300">
    <property type="entry name" value="P-loop containing nucleotide triphosphate hydrolases"/>
    <property type="match status" value="1"/>
</dbReference>
<dbReference type="SUPFAM" id="SSF52540">
    <property type="entry name" value="P-loop containing nucleoside triphosphate hydrolases"/>
    <property type="match status" value="1"/>
</dbReference>
<dbReference type="InterPro" id="IPR027417">
    <property type="entry name" value="P-loop_NTPase"/>
</dbReference>
<dbReference type="EMBL" id="LS423452">
    <property type="protein sequence ID" value="SPS05234.1"/>
    <property type="molecule type" value="Genomic_DNA"/>
</dbReference>
<proteinExistence type="predicted"/>
<evidence type="ECO:0008006" key="2">
    <source>
        <dbReference type="Google" id="ProtNLM"/>
    </source>
</evidence>
<sequence>MYLIGRTGAGKTTLLESLALQDIRHGRGLCVIDPHGDLAERLVPSIPDNRQGELCYFNVPDGISVYSVK</sequence>
<protein>
    <recommendedName>
        <fullName evidence="2">Helicase HerA central domain-containing protein</fullName>
    </recommendedName>
</protein>
<gene>
    <name evidence="1" type="ORF">NITFAB_0823</name>
</gene>
<dbReference type="AlphaFoldDB" id="A0A2X0RCA7"/>
<reference evidence="1" key="1">
    <citation type="submission" date="2018-05" db="EMBL/GenBank/DDBJ databases">
        <authorList>
            <person name="Lanie J.A."/>
            <person name="Ng W.-L."/>
            <person name="Kazmierczak K.M."/>
            <person name="Andrzejewski T.M."/>
            <person name="Davidsen T.M."/>
            <person name="Wayne K.J."/>
            <person name="Tettelin H."/>
            <person name="Glass J.I."/>
            <person name="Rusch D."/>
            <person name="Podicherti R."/>
            <person name="Tsui H.-C.T."/>
            <person name="Winkler M.E."/>
        </authorList>
    </citation>
    <scope>NUCLEOTIDE SEQUENCE</scope>
    <source>
        <strain evidence="1">KNB</strain>
    </source>
</reference>
<accession>A0A2X0RCA7</accession>
<organism evidence="1">
    <name type="scientific">Candidatus Nitrotoga fabula</name>
    <dbReference type="NCBI Taxonomy" id="2182327"/>
    <lineage>
        <taxon>Bacteria</taxon>
        <taxon>Pseudomonadati</taxon>
        <taxon>Pseudomonadota</taxon>
        <taxon>Betaproteobacteria</taxon>
        <taxon>Nitrosomonadales</taxon>
        <taxon>Gallionellaceae</taxon>
        <taxon>Candidatus Nitrotoga</taxon>
    </lineage>
</organism>